<sequence>MTQSGESPPPENCLKPSSLEERAKRKPGFPRGVPRGRFAAAANANRLRRKQSLRVVYGPLRRLCGCKHRVWSSSSKAIRPSGAFAVSPVYGLFYGFTIASKTFRFSRFESVYCILCLFLQNSARVMSSRSTAPLINPFSCFTA</sequence>
<evidence type="ECO:0000256" key="1">
    <source>
        <dbReference type="SAM" id="MobiDB-lite"/>
    </source>
</evidence>
<comment type="caution">
    <text evidence="2">The sequence shown here is derived from an EMBL/GenBank/DDBJ whole genome shotgun (WGS) entry which is preliminary data.</text>
</comment>
<feature type="region of interest" description="Disordered" evidence="1">
    <location>
        <begin position="1"/>
        <end position="31"/>
    </location>
</feature>
<dbReference type="Proteomes" id="UP000298663">
    <property type="component" value="Unassembled WGS sequence"/>
</dbReference>
<evidence type="ECO:0000313" key="3">
    <source>
        <dbReference type="Proteomes" id="UP000298663"/>
    </source>
</evidence>
<proteinExistence type="predicted"/>
<protein>
    <submittedName>
        <fullName evidence="2">Uncharacterized protein</fullName>
    </submittedName>
</protein>
<gene>
    <name evidence="2" type="ORF">L596_014764</name>
</gene>
<name>A0A4U5NDE5_STECR</name>
<accession>A0A4U5NDE5</accession>
<keyword evidence="3" id="KW-1185">Reference proteome</keyword>
<dbReference type="AlphaFoldDB" id="A0A4U5NDE5"/>
<reference evidence="2 3" key="2">
    <citation type="journal article" date="2019" name="G3 (Bethesda)">
        <title>Hybrid Assembly of the Genome of the Entomopathogenic Nematode Steinernema carpocapsae Identifies the X-Chromosome.</title>
        <authorList>
            <person name="Serra L."/>
            <person name="Macchietto M."/>
            <person name="Macias-Munoz A."/>
            <person name="McGill C.J."/>
            <person name="Rodriguez I.M."/>
            <person name="Rodriguez B."/>
            <person name="Murad R."/>
            <person name="Mortazavi A."/>
        </authorList>
    </citation>
    <scope>NUCLEOTIDE SEQUENCE [LARGE SCALE GENOMIC DNA]</scope>
    <source>
        <strain evidence="2 3">ALL</strain>
    </source>
</reference>
<dbReference type="EMBL" id="AZBU02000004">
    <property type="protein sequence ID" value="TKR80744.1"/>
    <property type="molecule type" value="Genomic_DNA"/>
</dbReference>
<organism evidence="2 3">
    <name type="scientific">Steinernema carpocapsae</name>
    <name type="common">Entomopathogenic nematode</name>
    <dbReference type="NCBI Taxonomy" id="34508"/>
    <lineage>
        <taxon>Eukaryota</taxon>
        <taxon>Metazoa</taxon>
        <taxon>Ecdysozoa</taxon>
        <taxon>Nematoda</taxon>
        <taxon>Chromadorea</taxon>
        <taxon>Rhabditida</taxon>
        <taxon>Tylenchina</taxon>
        <taxon>Panagrolaimomorpha</taxon>
        <taxon>Strongyloidoidea</taxon>
        <taxon>Steinernematidae</taxon>
        <taxon>Steinernema</taxon>
    </lineage>
</organism>
<evidence type="ECO:0000313" key="2">
    <source>
        <dbReference type="EMBL" id="TKR80744.1"/>
    </source>
</evidence>
<reference evidence="2 3" key="1">
    <citation type="journal article" date="2015" name="Genome Biol.">
        <title>Comparative genomics of Steinernema reveals deeply conserved gene regulatory networks.</title>
        <authorList>
            <person name="Dillman A.R."/>
            <person name="Macchietto M."/>
            <person name="Porter C.F."/>
            <person name="Rogers A."/>
            <person name="Williams B."/>
            <person name="Antoshechkin I."/>
            <person name="Lee M.M."/>
            <person name="Goodwin Z."/>
            <person name="Lu X."/>
            <person name="Lewis E.E."/>
            <person name="Goodrich-Blair H."/>
            <person name="Stock S.P."/>
            <person name="Adams B.J."/>
            <person name="Sternberg P.W."/>
            <person name="Mortazavi A."/>
        </authorList>
    </citation>
    <scope>NUCLEOTIDE SEQUENCE [LARGE SCALE GENOMIC DNA]</scope>
    <source>
        <strain evidence="2 3">ALL</strain>
    </source>
</reference>